<protein>
    <submittedName>
        <fullName evidence="9">Transmembrane amino acid transporter protein-domain-containing protein</fullName>
    </submittedName>
</protein>
<dbReference type="PANTHER" id="PTHR22950">
    <property type="entry name" value="AMINO ACID TRANSPORTER"/>
    <property type="match status" value="1"/>
</dbReference>
<feature type="transmembrane region" description="Helical" evidence="7">
    <location>
        <begin position="64"/>
        <end position="84"/>
    </location>
</feature>
<evidence type="ECO:0000256" key="6">
    <source>
        <dbReference type="SAM" id="MobiDB-lite"/>
    </source>
</evidence>
<evidence type="ECO:0000256" key="1">
    <source>
        <dbReference type="ARBA" id="ARBA00004141"/>
    </source>
</evidence>
<proteinExistence type="inferred from homology"/>
<evidence type="ECO:0000256" key="4">
    <source>
        <dbReference type="ARBA" id="ARBA00022989"/>
    </source>
</evidence>
<dbReference type="Proteomes" id="UP000887229">
    <property type="component" value="Unassembled WGS sequence"/>
</dbReference>
<feature type="transmembrane region" description="Helical" evidence="7">
    <location>
        <begin position="210"/>
        <end position="229"/>
    </location>
</feature>
<comment type="subcellular location">
    <subcellularLocation>
        <location evidence="1">Membrane</location>
        <topology evidence="1">Multi-pass membrane protein</topology>
    </subcellularLocation>
</comment>
<feature type="transmembrane region" description="Helical" evidence="7">
    <location>
        <begin position="385"/>
        <end position="403"/>
    </location>
</feature>
<keyword evidence="3 7" id="KW-0812">Transmembrane</keyword>
<dbReference type="AlphaFoldDB" id="A0A9P8CPR9"/>
<keyword evidence="10" id="KW-1185">Reference proteome</keyword>
<feature type="transmembrane region" description="Helical" evidence="7">
    <location>
        <begin position="409"/>
        <end position="435"/>
    </location>
</feature>
<dbReference type="RefSeq" id="XP_046116960.1">
    <property type="nucleotide sequence ID" value="XM_046257909.1"/>
</dbReference>
<evidence type="ECO:0000256" key="2">
    <source>
        <dbReference type="ARBA" id="ARBA00008066"/>
    </source>
</evidence>
<sequence>MSPKQETKIAENMSEIKPIGLGARIREAALHNRFDASSEEELGRSTSTSTNSESEAGAKDQMSWLTLCFVLVAELLGIGITAMPDIIATWGIASGLGVLIPTALSSLLTSTWAYKYLLQHPEIRSMGDVAACMCPRFARMARTAASIMIVLLNLAIMSAHLCVNISIAETWFNGIELPGNVRPGLIMLAPFLVICFSLTALRNPERLAKFGILTGGCVVAFAIAITALLSQAQVPDHGKQQGPYTTTAVYPWYNHETSRDAKLVAVLKLVFIYLVQTTIPSLMPQMKKPEQFWKSLYVTFAILTFVLGGFGVSVCTILMQRGMRLPSPVWESLPRGHGQAASAILLLPSTVQAVIYCLLIVQFIHDGGIATSLAQRFRLGPRVSHGIVSGLLWILAGVVAILVPQFKSLLAIIGAVFGGIFVYLIWSICLAQMHFRSSGDWRNAGTLHLLLKLPRLVLLLFALAMMGVCFWGCGPTGAEFVASTAAVAWSPIRYTTSKIEHSG</sequence>
<evidence type="ECO:0000256" key="3">
    <source>
        <dbReference type="ARBA" id="ARBA00022692"/>
    </source>
</evidence>
<dbReference type="GeneID" id="70288812"/>
<dbReference type="EMBL" id="MU251259">
    <property type="protein sequence ID" value="KAG9253036.1"/>
    <property type="molecule type" value="Genomic_DNA"/>
</dbReference>
<feature type="transmembrane region" description="Helical" evidence="7">
    <location>
        <begin position="340"/>
        <end position="364"/>
    </location>
</feature>
<accession>A0A9P8CPR9</accession>
<comment type="caution">
    <text evidence="9">The sequence shown here is derived from an EMBL/GenBank/DDBJ whole genome shotgun (WGS) entry which is preliminary data.</text>
</comment>
<evidence type="ECO:0000256" key="7">
    <source>
        <dbReference type="SAM" id="Phobius"/>
    </source>
</evidence>
<feature type="transmembrane region" description="Helical" evidence="7">
    <location>
        <begin position="145"/>
        <end position="168"/>
    </location>
</feature>
<feature type="transmembrane region" description="Helical" evidence="7">
    <location>
        <begin position="456"/>
        <end position="474"/>
    </location>
</feature>
<feature type="domain" description="Amino acid transporter transmembrane" evidence="8">
    <location>
        <begin position="61"/>
        <end position="443"/>
    </location>
</feature>
<evidence type="ECO:0000256" key="5">
    <source>
        <dbReference type="ARBA" id="ARBA00023136"/>
    </source>
</evidence>
<evidence type="ECO:0000259" key="8">
    <source>
        <dbReference type="Pfam" id="PF01490"/>
    </source>
</evidence>
<gene>
    <name evidence="9" type="ORF">F5Z01DRAFT_171573</name>
</gene>
<dbReference type="PANTHER" id="PTHR22950:SF461">
    <property type="entry name" value="AMINO ACID TRANSPORTER TRANSMEMBRANE DOMAIN-CONTAINING PROTEIN"/>
    <property type="match status" value="1"/>
</dbReference>
<feature type="region of interest" description="Disordered" evidence="6">
    <location>
        <begin position="36"/>
        <end position="55"/>
    </location>
</feature>
<evidence type="ECO:0000313" key="10">
    <source>
        <dbReference type="Proteomes" id="UP000887229"/>
    </source>
</evidence>
<dbReference type="GO" id="GO:0016020">
    <property type="term" value="C:membrane"/>
    <property type="evidence" value="ECO:0007669"/>
    <property type="project" value="UniProtKB-SubCell"/>
</dbReference>
<name>A0A9P8CPR9_9HYPO</name>
<keyword evidence="4 7" id="KW-1133">Transmembrane helix</keyword>
<keyword evidence="5 7" id="KW-0472">Membrane</keyword>
<feature type="transmembrane region" description="Helical" evidence="7">
    <location>
        <begin position="263"/>
        <end position="283"/>
    </location>
</feature>
<reference evidence="9" key="1">
    <citation type="journal article" date="2021" name="IMA Fungus">
        <title>Genomic characterization of three marine fungi, including Emericellopsis atlantica sp. nov. with signatures of a generalist lifestyle and marine biomass degradation.</title>
        <authorList>
            <person name="Hagestad O.C."/>
            <person name="Hou L."/>
            <person name="Andersen J.H."/>
            <person name="Hansen E.H."/>
            <person name="Altermark B."/>
            <person name="Li C."/>
            <person name="Kuhnert E."/>
            <person name="Cox R.J."/>
            <person name="Crous P.W."/>
            <person name="Spatafora J.W."/>
            <person name="Lail K."/>
            <person name="Amirebrahimi M."/>
            <person name="Lipzen A."/>
            <person name="Pangilinan J."/>
            <person name="Andreopoulos W."/>
            <person name="Hayes R.D."/>
            <person name="Ng V."/>
            <person name="Grigoriev I.V."/>
            <person name="Jackson S.A."/>
            <person name="Sutton T.D.S."/>
            <person name="Dobson A.D.W."/>
            <person name="Rama T."/>
        </authorList>
    </citation>
    <scope>NUCLEOTIDE SEQUENCE</scope>
    <source>
        <strain evidence="9">TS7</strain>
    </source>
</reference>
<dbReference type="InterPro" id="IPR013057">
    <property type="entry name" value="AA_transpt_TM"/>
</dbReference>
<feature type="transmembrane region" description="Helical" evidence="7">
    <location>
        <begin position="295"/>
        <end position="320"/>
    </location>
</feature>
<feature type="transmembrane region" description="Helical" evidence="7">
    <location>
        <begin position="90"/>
        <end position="114"/>
    </location>
</feature>
<comment type="similarity">
    <text evidence="2">Belongs to the amino acid/polyamine transporter 2 family.</text>
</comment>
<feature type="compositionally biased region" description="Low complexity" evidence="6">
    <location>
        <begin position="45"/>
        <end position="55"/>
    </location>
</feature>
<feature type="transmembrane region" description="Helical" evidence="7">
    <location>
        <begin position="180"/>
        <end position="201"/>
    </location>
</feature>
<dbReference type="GO" id="GO:0015179">
    <property type="term" value="F:L-amino acid transmembrane transporter activity"/>
    <property type="evidence" value="ECO:0007669"/>
    <property type="project" value="TreeGrafter"/>
</dbReference>
<organism evidence="9 10">
    <name type="scientific">Emericellopsis atlantica</name>
    <dbReference type="NCBI Taxonomy" id="2614577"/>
    <lineage>
        <taxon>Eukaryota</taxon>
        <taxon>Fungi</taxon>
        <taxon>Dikarya</taxon>
        <taxon>Ascomycota</taxon>
        <taxon>Pezizomycotina</taxon>
        <taxon>Sordariomycetes</taxon>
        <taxon>Hypocreomycetidae</taxon>
        <taxon>Hypocreales</taxon>
        <taxon>Bionectriaceae</taxon>
        <taxon>Emericellopsis</taxon>
    </lineage>
</organism>
<dbReference type="Pfam" id="PF01490">
    <property type="entry name" value="Aa_trans"/>
    <property type="match status" value="1"/>
</dbReference>
<dbReference type="OrthoDB" id="40134at2759"/>
<evidence type="ECO:0000313" key="9">
    <source>
        <dbReference type="EMBL" id="KAG9253036.1"/>
    </source>
</evidence>